<evidence type="ECO:0000313" key="5">
    <source>
        <dbReference type="Proteomes" id="UP001321018"/>
    </source>
</evidence>
<dbReference type="AlphaFoldDB" id="A0AAP2Z0M5"/>
<proteinExistence type="predicted"/>
<dbReference type="RefSeq" id="WP_338004096.1">
    <property type="nucleotide sequence ID" value="NZ_JAOPKA010000007.1"/>
</dbReference>
<dbReference type="Proteomes" id="UP001321018">
    <property type="component" value="Unassembled WGS sequence"/>
</dbReference>
<evidence type="ECO:0000256" key="1">
    <source>
        <dbReference type="SAM" id="MobiDB-lite"/>
    </source>
</evidence>
<sequence>MQLNRTDALVDAHEYPATTEELIEAYGDYRLELQNGSETVGEVLGRLEGETFESAQEVSVAIYSAVSNKAIGRFGYSDRDPTPPGSPYAPDVVSF</sequence>
<evidence type="ECO:0000313" key="3">
    <source>
        <dbReference type="EMBL" id="MCU4971986.1"/>
    </source>
</evidence>
<reference evidence="2 4" key="1">
    <citation type="submission" date="2022-09" db="EMBL/GenBank/DDBJ databases">
        <title>Enrichment on poylsaccharides allowed isolation of novel metabolic and taxonomic groups of Haloarchaea.</title>
        <authorList>
            <person name="Sorokin D.Y."/>
            <person name="Elcheninov A.G."/>
            <person name="Khizhniak T.V."/>
            <person name="Kolganova T.V."/>
            <person name="Kublanov I.V."/>
        </authorList>
    </citation>
    <scope>NUCLEOTIDE SEQUENCE</scope>
    <source>
        <strain evidence="3 4">AArc-m2/3/4</strain>
        <strain evidence="2">AArc-xg1-1</strain>
    </source>
</reference>
<dbReference type="Pfam" id="PF19102">
    <property type="entry name" value="DUF5789"/>
    <property type="match status" value="1"/>
</dbReference>
<gene>
    <name evidence="3" type="ORF">OB955_04445</name>
    <name evidence="2" type="ORF">OB960_12775</name>
</gene>
<feature type="region of interest" description="Disordered" evidence="1">
    <location>
        <begin position="75"/>
        <end position="95"/>
    </location>
</feature>
<dbReference type="EMBL" id="JAOPKB010000002">
    <property type="protein sequence ID" value="MCU4971986.1"/>
    <property type="molecule type" value="Genomic_DNA"/>
</dbReference>
<dbReference type="EMBL" id="JAOPKA010000007">
    <property type="protein sequence ID" value="MCU4742270.1"/>
    <property type="molecule type" value="Genomic_DNA"/>
</dbReference>
<keyword evidence="4" id="KW-1185">Reference proteome</keyword>
<accession>A0AAP2Z0M5</accession>
<dbReference type="InterPro" id="IPR043899">
    <property type="entry name" value="DUF5789"/>
</dbReference>
<name>A0AAP2Z0M5_9EURY</name>
<organism evidence="2 5">
    <name type="scientific">Natronoglomus mannanivorans</name>
    <dbReference type="NCBI Taxonomy" id="2979990"/>
    <lineage>
        <taxon>Archaea</taxon>
        <taxon>Methanobacteriati</taxon>
        <taxon>Methanobacteriota</taxon>
        <taxon>Stenosarchaea group</taxon>
        <taxon>Halobacteria</taxon>
        <taxon>Halobacteriales</taxon>
        <taxon>Natrialbaceae</taxon>
        <taxon>Natronoglomus</taxon>
    </lineage>
</organism>
<dbReference type="Proteomes" id="UP001320972">
    <property type="component" value="Unassembled WGS sequence"/>
</dbReference>
<comment type="caution">
    <text evidence="2">The sequence shown here is derived from an EMBL/GenBank/DDBJ whole genome shotgun (WGS) entry which is preliminary data.</text>
</comment>
<protein>
    <submittedName>
        <fullName evidence="2">DUF2795 domain-containing protein</fullName>
    </submittedName>
</protein>
<evidence type="ECO:0000313" key="4">
    <source>
        <dbReference type="Proteomes" id="UP001320972"/>
    </source>
</evidence>
<evidence type="ECO:0000313" key="2">
    <source>
        <dbReference type="EMBL" id="MCU4742270.1"/>
    </source>
</evidence>